<proteinExistence type="predicted"/>
<dbReference type="GeneID" id="66071561"/>
<organism evidence="2 3">
    <name type="scientific">Marasmius oreades</name>
    <name type="common">fairy-ring Marasmius</name>
    <dbReference type="NCBI Taxonomy" id="181124"/>
    <lineage>
        <taxon>Eukaryota</taxon>
        <taxon>Fungi</taxon>
        <taxon>Dikarya</taxon>
        <taxon>Basidiomycota</taxon>
        <taxon>Agaricomycotina</taxon>
        <taxon>Agaricomycetes</taxon>
        <taxon>Agaricomycetidae</taxon>
        <taxon>Agaricales</taxon>
        <taxon>Marasmiineae</taxon>
        <taxon>Marasmiaceae</taxon>
        <taxon>Marasmius</taxon>
    </lineage>
</organism>
<dbReference type="Proteomes" id="UP001049176">
    <property type="component" value="Chromosome 10"/>
</dbReference>
<dbReference type="RefSeq" id="XP_043003005.1">
    <property type="nucleotide sequence ID" value="XM_043159404.1"/>
</dbReference>
<evidence type="ECO:0000313" key="3">
    <source>
        <dbReference type="Proteomes" id="UP001049176"/>
    </source>
</evidence>
<keyword evidence="3" id="KW-1185">Reference proteome</keyword>
<protein>
    <submittedName>
        <fullName evidence="2">Uncharacterized protein</fullName>
    </submittedName>
</protein>
<accession>A0A9P7RMR1</accession>
<comment type="caution">
    <text evidence="2">The sequence shown here is derived from an EMBL/GenBank/DDBJ whole genome shotgun (WGS) entry which is preliminary data.</text>
</comment>
<dbReference type="KEGG" id="more:E1B28_002485"/>
<feature type="compositionally biased region" description="Polar residues" evidence="1">
    <location>
        <begin position="387"/>
        <end position="396"/>
    </location>
</feature>
<sequence length="445" mass="48930">MSNTLGRHENPLSVPLRLPRTGHAQDTAGICTTSMQYSHPLPRDQPFSSSRLPLLTRPVLAYRHEMNDNSTLSSPLSSCRNLQVPKHPVDSFPYQDHKSSRLNAQRVRDFPAATVPVVPNHLYTRTTPQHICPPLTGAPVYGLPAKTRIHFPYRSSRLNPRNLTNTLSPFCPATTRLPPPPPLHLSRPIFEGYSKASTESTKVPLASLPSFSLPFNNGMVQTSSPIIPGQPLPDLSSSNLDYCRPNHVQRYMNQDSENVDPATRMHIFRQAQELFSEKIEAPVPVRYHDIAVQSLKTHAANMNNDIGFLGLLNSNKLGGSVVGENALNGVATAGISDTRSIGPWAPEPTPRNSAAATLGDQRKERGETKNTPATEHAADQVEDETESTSNVNPTLTDRINSYDALKLASPNTLIALTEPFLLEWCFDQQKIDRLAAMPSLEGLEG</sequence>
<evidence type="ECO:0000313" key="2">
    <source>
        <dbReference type="EMBL" id="KAG7086534.1"/>
    </source>
</evidence>
<dbReference type="OrthoDB" id="2919479at2759"/>
<dbReference type="EMBL" id="CM032190">
    <property type="protein sequence ID" value="KAG7086534.1"/>
    <property type="molecule type" value="Genomic_DNA"/>
</dbReference>
<reference evidence="2" key="1">
    <citation type="journal article" date="2021" name="Genome Biol. Evol.">
        <title>The assembled and annotated genome of the fairy-ring fungus Marasmius oreades.</title>
        <authorList>
            <person name="Hiltunen M."/>
            <person name="Ament-Velasquez S.L."/>
            <person name="Johannesson H."/>
        </authorList>
    </citation>
    <scope>NUCLEOTIDE SEQUENCE</scope>
    <source>
        <strain evidence="2">03SP1</strain>
    </source>
</reference>
<dbReference type="AlphaFoldDB" id="A0A9P7RMR1"/>
<name>A0A9P7RMR1_9AGAR</name>
<gene>
    <name evidence="2" type="ORF">E1B28_002485</name>
</gene>
<feature type="region of interest" description="Disordered" evidence="1">
    <location>
        <begin position="337"/>
        <end position="396"/>
    </location>
</feature>
<evidence type="ECO:0000256" key="1">
    <source>
        <dbReference type="SAM" id="MobiDB-lite"/>
    </source>
</evidence>